<evidence type="ECO:0000256" key="9">
    <source>
        <dbReference type="ARBA" id="ARBA00023015"/>
    </source>
</evidence>
<dbReference type="FunFam" id="1.25.40.1050:FF:000002">
    <property type="entry name" value="5'-3' exoribonuclease"/>
    <property type="match status" value="1"/>
</dbReference>
<dbReference type="CDD" id="cd18673">
    <property type="entry name" value="PIN_XRN1-2-like"/>
    <property type="match status" value="1"/>
</dbReference>
<evidence type="ECO:0000256" key="10">
    <source>
        <dbReference type="ARBA" id="ARBA00023163"/>
    </source>
</evidence>
<dbReference type="GO" id="GO:0000956">
    <property type="term" value="P:nuclear-transcribed mRNA catabolic process"/>
    <property type="evidence" value="ECO:0007669"/>
    <property type="project" value="TreeGrafter"/>
</dbReference>
<dbReference type="GO" id="GO:0005634">
    <property type="term" value="C:nucleus"/>
    <property type="evidence" value="ECO:0007669"/>
    <property type="project" value="UniProtKB-SubCell"/>
</dbReference>
<dbReference type="EC" id="3.1.13.-" evidence="13"/>
<evidence type="ECO:0000256" key="3">
    <source>
        <dbReference type="ARBA" id="ARBA00022472"/>
    </source>
</evidence>
<keyword evidence="4" id="KW-0698">rRNA processing</keyword>
<reference evidence="17" key="1">
    <citation type="submission" date="2021-01" db="EMBL/GenBank/DDBJ databases">
        <title>Adiantum capillus-veneris genome.</title>
        <authorList>
            <person name="Fang Y."/>
            <person name="Liao Q."/>
        </authorList>
    </citation>
    <scope>NUCLEOTIDE SEQUENCE</scope>
    <source>
        <strain evidence="17">H3</strain>
        <tissue evidence="17">Leaf</tissue>
    </source>
</reference>
<dbReference type="Gene3D" id="1.25.40.1050">
    <property type="match status" value="1"/>
</dbReference>
<sequence length="903" mass="103007">MGVPAFYKWLAAKYPLIVVDVIEEHSLPGVSVDTTKPNPNGVEFDNLYLDMNGIIHPCFHPDNGPTPKTYDEVFKSVFSYIDRLFAMVRPRKLLYMAIDGVAPRAKMNQQRSRRFRAAQDASVAAAEEERLRKELEAAGRVVPPKQETEVSDSNVITPGTDFMESLAVALRYYTHLRLNHDPGWRNIKVILSDANSPGEGEHKIMAYIRLQRNLPGYNPNTRHCLYGLDADLIMLALATHEAHFSILREVVQQPGQQTKCFFCGHMSHLAPDCPELDLKRKESTQAQTGNPVATKLPFQFLNVWKLREYLALDFQVHNPPFEVNFERLVDDFVFLCFFVGNDFLPHMPTLDIREGAINLLMSIYKRHFRSVGGYLTDNGEVVLDHVDKFIHAVGAHEDRIFQKRARIQQAFEREFDKGTSKEGKGQIVNTESYSWALDKVKLGEAGWKERYYKEKFQVKTQQEQEKIKNDLVLKYTEGLNWVLHYYYQGVCSWQWFFPYHYAPFASDLTNLTQLSIQFSLGKPFKPFDQLMGVLPSASAAALPEKYRLLMTDPDSPIIDFYPTSFEIDMNGKRLSWQGVAKLPFIEEDRLLAQTSKLEGSLTETERYRNSERPDILAVESGHPLGGCIRILQNKLVQRENLQLEPLNPFISEGMNGFIRLGDYETCVQTIVSPVGGLPDIIENRVLSVSYRLPNFHKHISKLADGVALPGKTIKEQDLRSQPLWHEQCIHKSPLDRAPIPNAMSGPDLEAAVHKLIVKACPILERTSTLEKTKEELKKQAKKISTKKSKAKSSKKSRPFPAGPPGYEHGFNLAQMVASADCSRSFQQDSLQNQVATPYSKAFPRYQYSPSMLPFMQVLSQRSGLCESPRLKEASKGYTHCMHQPQQVSRQQVKFLARCRRIFW</sequence>
<dbReference type="FunFam" id="3.40.50.12390:FF:000005">
    <property type="entry name" value="5'-3' exoribonuclease 2"/>
    <property type="match status" value="1"/>
</dbReference>
<evidence type="ECO:0000256" key="14">
    <source>
        <dbReference type="PROSITE-ProRule" id="PRU00047"/>
    </source>
</evidence>
<dbReference type="Gene3D" id="3.40.50.12390">
    <property type="match status" value="2"/>
</dbReference>
<keyword evidence="11" id="KW-0539">Nucleus</keyword>
<evidence type="ECO:0000259" key="16">
    <source>
        <dbReference type="PROSITE" id="PS50158"/>
    </source>
</evidence>
<dbReference type="Pfam" id="PF17846">
    <property type="entry name" value="XRN_M"/>
    <property type="match status" value="2"/>
</dbReference>
<dbReference type="InterPro" id="IPR004859">
    <property type="entry name" value="Xrn1_N"/>
</dbReference>
<dbReference type="Proteomes" id="UP000886520">
    <property type="component" value="Chromosome 11"/>
</dbReference>
<comment type="subcellular location">
    <subcellularLocation>
        <location evidence="1">Nucleus</location>
    </subcellularLocation>
</comment>
<keyword evidence="14" id="KW-0479">Metal-binding</keyword>
<protein>
    <recommendedName>
        <fullName evidence="13">5'-3' exoribonuclease</fullName>
        <ecNumber evidence="13">3.1.13.-</ecNumber>
    </recommendedName>
</protein>
<evidence type="ECO:0000313" key="17">
    <source>
        <dbReference type="EMBL" id="KAI5073524.1"/>
    </source>
</evidence>
<dbReference type="GO" id="GO:0006397">
    <property type="term" value="P:mRNA processing"/>
    <property type="evidence" value="ECO:0007669"/>
    <property type="project" value="UniProtKB-UniRule"/>
</dbReference>
<gene>
    <name evidence="17" type="ORF">GOP47_0011537</name>
</gene>
<evidence type="ECO:0000256" key="12">
    <source>
        <dbReference type="ARBA" id="ARBA00046137"/>
    </source>
</evidence>
<accession>A0A9D4ZFH7</accession>
<keyword evidence="14" id="KW-0862">Zinc</keyword>
<keyword evidence="5 13" id="KW-0507">mRNA processing</keyword>
<comment type="caution">
    <text evidence="17">The sequence shown here is derived from an EMBL/GenBank/DDBJ whole genome shotgun (WGS) entry which is preliminary data.</text>
</comment>
<keyword evidence="3" id="KW-0806">Transcription termination</keyword>
<evidence type="ECO:0000313" key="18">
    <source>
        <dbReference type="Proteomes" id="UP000886520"/>
    </source>
</evidence>
<feature type="domain" description="CCHC-type" evidence="16">
    <location>
        <begin position="259"/>
        <end position="275"/>
    </location>
</feature>
<name>A0A9D4ZFH7_ADICA</name>
<proteinExistence type="inferred from homology"/>
<dbReference type="GO" id="GO:0008270">
    <property type="term" value="F:zinc ion binding"/>
    <property type="evidence" value="ECO:0007669"/>
    <property type="project" value="UniProtKB-KW"/>
</dbReference>
<evidence type="ECO:0000256" key="7">
    <source>
        <dbReference type="ARBA" id="ARBA00022801"/>
    </source>
</evidence>
<dbReference type="PROSITE" id="PS50158">
    <property type="entry name" value="ZF_CCHC"/>
    <property type="match status" value="1"/>
</dbReference>
<dbReference type="AlphaFoldDB" id="A0A9D4ZFH7"/>
<keyword evidence="7 13" id="KW-0378">Hydrolase</keyword>
<dbReference type="EMBL" id="JABFUD020000011">
    <property type="protein sequence ID" value="KAI5073524.1"/>
    <property type="molecule type" value="Genomic_DNA"/>
</dbReference>
<keyword evidence="14" id="KW-0863">Zinc-finger</keyword>
<dbReference type="GO" id="GO:0004534">
    <property type="term" value="F:5'-3' RNA exonuclease activity"/>
    <property type="evidence" value="ECO:0007669"/>
    <property type="project" value="UniProtKB-UniRule"/>
</dbReference>
<keyword evidence="10" id="KW-0804">Transcription</keyword>
<dbReference type="PANTHER" id="PTHR12341">
    <property type="entry name" value="5'-&gt;3' EXORIBONUCLEASE"/>
    <property type="match status" value="1"/>
</dbReference>
<evidence type="ECO:0000256" key="15">
    <source>
        <dbReference type="SAM" id="MobiDB-lite"/>
    </source>
</evidence>
<evidence type="ECO:0000256" key="4">
    <source>
        <dbReference type="ARBA" id="ARBA00022552"/>
    </source>
</evidence>
<evidence type="ECO:0000256" key="6">
    <source>
        <dbReference type="ARBA" id="ARBA00022722"/>
    </source>
</evidence>
<evidence type="ECO:0000256" key="8">
    <source>
        <dbReference type="ARBA" id="ARBA00022839"/>
    </source>
</evidence>
<dbReference type="PIRSF" id="PIRSF037239">
    <property type="entry name" value="Exonuclease_Xrn2"/>
    <property type="match status" value="1"/>
</dbReference>
<keyword evidence="9" id="KW-0805">Transcription regulation</keyword>
<dbReference type="GO" id="GO:0003723">
    <property type="term" value="F:RNA binding"/>
    <property type="evidence" value="ECO:0007669"/>
    <property type="project" value="TreeGrafter"/>
</dbReference>
<feature type="compositionally biased region" description="Basic residues" evidence="15">
    <location>
        <begin position="779"/>
        <end position="797"/>
    </location>
</feature>
<dbReference type="GO" id="GO:0006364">
    <property type="term" value="P:rRNA processing"/>
    <property type="evidence" value="ECO:0007669"/>
    <property type="project" value="UniProtKB-KW"/>
</dbReference>
<dbReference type="GO" id="GO:0006353">
    <property type="term" value="P:DNA-templated transcription termination"/>
    <property type="evidence" value="ECO:0007669"/>
    <property type="project" value="UniProtKB-KW"/>
</dbReference>
<dbReference type="PANTHER" id="PTHR12341:SF74">
    <property type="entry name" value="5'-3' EXORIBONUCLEASE 4"/>
    <property type="match status" value="1"/>
</dbReference>
<comment type="function">
    <text evidence="12">Possesses 5'-&gt;3' exoribonuclease activity. Required for the processing of nuclear mRNA and rRNA precursors. May promote the termination of transcription by RNA polymerase II. Essential for vegetative cell growth and chromosome segregation.</text>
</comment>
<dbReference type="OrthoDB" id="372487at2759"/>
<comment type="function">
    <text evidence="13">Possesses 5'-&gt;3' exoribonuclease activity. Acts as an endogenous post-transcriptional gene silencing (PTGS) suppressor.</text>
</comment>
<feature type="region of interest" description="Disordered" evidence="15">
    <location>
        <begin position="772"/>
        <end position="804"/>
    </location>
</feature>
<dbReference type="InterPro" id="IPR017151">
    <property type="entry name" value="Xrn2/3/4"/>
</dbReference>
<dbReference type="InterPro" id="IPR001878">
    <property type="entry name" value="Znf_CCHC"/>
</dbReference>
<dbReference type="FunFam" id="3.40.50.12390:FF:000003">
    <property type="entry name" value="5'-3' exoribonuclease"/>
    <property type="match status" value="1"/>
</dbReference>
<evidence type="ECO:0000256" key="11">
    <source>
        <dbReference type="ARBA" id="ARBA00023242"/>
    </source>
</evidence>
<comment type="similarity">
    <text evidence="2 13">Belongs to the 5'-3' exonuclease family. XRN2/RAT1 subfamily.</text>
</comment>
<evidence type="ECO:0000256" key="1">
    <source>
        <dbReference type="ARBA" id="ARBA00004123"/>
    </source>
</evidence>
<keyword evidence="8 13" id="KW-0269">Exonuclease</keyword>
<keyword evidence="6 13" id="KW-0540">Nuclease</keyword>
<dbReference type="InterPro" id="IPR027073">
    <property type="entry name" value="5_3_exoribonuclease"/>
</dbReference>
<dbReference type="InterPro" id="IPR041412">
    <property type="entry name" value="Xrn1_helical"/>
</dbReference>
<dbReference type="Pfam" id="PF03159">
    <property type="entry name" value="XRN_N"/>
    <property type="match status" value="1"/>
</dbReference>
<evidence type="ECO:0000256" key="13">
    <source>
        <dbReference type="PIRNR" id="PIRNR037239"/>
    </source>
</evidence>
<keyword evidence="18" id="KW-1185">Reference proteome</keyword>
<organism evidence="17 18">
    <name type="scientific">Adiantum capillus-veneris</name>
    <name type="common">Maidenhair fern</name>
    <dbReference type="NCBI Taxonomy" id="13818"/>
    <lineage>
        <taxon>Eukaryota</taxon>
        <taxon>Viridiplantae</taxon>
        <taxon>Streptophyta</taxon>
        <taxon>Embryophyta</taxon>
        <taxon>Tracheophyta</taxon>
        <taxon>Polypodiopsida</taxon>
        <taxon>Polypodiidae</taxon>
        <taxon>Polypodiales</taxon>
        <taxon>Pteridineae</taxon>
        <taxon>Pteridaceae</taxon>
        <taxon>Vittarioideae</taxon>
        <taxon>Adiantum</taxon>
    </lineage>
</organism>
<evidence type="ECO:0000256" key="2">
    <source>
        <dbReference type="ARBA" id="ARBA00006994"/>
    </source>
</evidence>
<evidence type="ECO:0000256" key="5">
    <source>
        <dbReference type="ARBA" id="ARBA00022664"/>
    </source>
</evidence>